<dbReference type="Gene3D" id="2.70.98.10">
    <property type="match status" value="1"/>
</dbReference>
<dbReference type="Proteomes" id="UP000747074">
    <property type="component" value="Unassembled WGS sequence"/>
</dbReference>
<reference evidence="10" key="1">
    <citation type="journal article" date="2021" name="PeerJ">
        <title>Extensive microbial diversity within the chicken gut microbiome revealed by metagenomics and culture.</title>
        <authorList>
            <person name="Gilroy R."/>
            <person name="Ravi A."/>
            <person name="Getino M."/>
            <person name="Pursley I."/>
            <person name="Horton D.L."/>
            <person name="Alikhan N.F."/>
            <person name="Baker D."/>
            <person name="Gharbi K."/>
            <person name="Hall N."/>
            <person name="Watson M."/>
            <person name="Adriaenssens E.M."/>
            <person name="Foster-Nyarko E."/>
            <person name="Jarju S."/>
            <person name="Secka A."/>
            <person name="Antonio M."/>
            <person name="Oren A."/>
            <person name="Chaudhuri R.R."/>
            <person name="La Ragione R."/>
            <person name="Hildebrand F."/>
            <person name="Pallen M.J."/>
        </authorList>
    </citation>
    <scope>NUCLEOTIDE SEQUENCE</scope>
    <source>
        <strain evidence="10">CHK154-13316</strain>
    </source>
</reference>
<reference evidence="10" key="2">
    <citation type="submission" date="2021-09" db="EMBL/GenBank/DDBJ databases">
        <authorList>
            <person name="Gilroy R."/>
        </authorList>
    </citation>
    <scope>NUCLEOTIDE SEQUENCE</scope>
    <source>
        <strain evidence="10">CHK154-13316</strain>
    </source>
</reference>
<dbReference type="Pfam" id="PF14508">
    <property type="entry name" value="GH97_N"/>
    <property type="match status" value="1"/>
</dbReference>
<dbReference type="Pfam" id="PF14509">
    <property type="entry name" value="GH97_C"/>
    <property type="match status" value="1"/>
</dbReference>
<feature type="chain" id="PRO_5036719429" evidence="6">
    <location>
        <begin position="21"/>
        <end position="668"/>
    </location>
</feature>
<evidence type="ECO:0000256" key="1">
    <source>
        <dbReference type="ARBA" id="ARBA00001913"/>
    </source>
</evidence>
<gene>
    <name evidence="10" type="ORF">K8V07_18540</name>
</gene>
<dbReference type="InterPro" id="IPR052720">
    <property type="entry name" value="Glycosyl_hydrolase_97"/>
</dbReference>
<feature type="signal peptide" evidence="6">
    <location>
        <begin position="1"/>
        <end position="20"/>
    </location>
</feature>
<dbReference type="GO" id="GO:0016798">
    <property type="term" value="F:hydrolase activity, acting on glycosyl bonds"/>
    <property type="evidence" value="ECO:0007669"/>
    <property type="project" value="UniProtKB-KW"/>
</dbReference>
<evidence type="ECO:0000256" key="2">
    <source>
        <dbReference type="ARBA" id="ARBA00011245"/>
    </source>
</evidence>
<dbReference type="RefSeq" id="WP_120067902.1">
    <property type="nucleotide sequence ID" value="NZ_CAKOCS010000006.1"/>
</dbReference>
<dbReference type="InterPro" id="IPR017853">
    <property type="entry name" value="GH"/>
</dbReference>
<dbReference type="GO" id="GO:0030246">
    <property type="term" value="F:carbohydrate binding"/>
    <property type="evidence" value="ECO:0007669"/>
    <property type="project" value="InterPro"/>
</dbReference>
<evidence type="ECO:0000313" key="11">
    <source>
        <dbReference type="Proteomes" id="UP000747074"/>
    </source>
</evidence>
<name>A0A921LIV6_9BACE</name>
<sequence length="668" mass="77490">MKIKYQLLLCILLSPVVSWGQKVLHVQSPDMKTELQVMIGKELEIAITRNGTTVLQPSAIGMDVRFIGILGENPKIKSINRRSVAEKISSPIYIKEEVSNIYNELTASFKGNYSVVFRCYNQGVAYRFVTDFKEKEIVINNEKAVFHFPSGTKGYAAYSNYGDDNNLFSQYLNSFENTYDNQLLPQLNNRRLIFYPFLVELPDNVEKVCITESDLWDYPGMFLQSNPDSFSMKGVWAPLPEKTEQGGHNQLQQIVMKRYDYIARTNGKRTFPWRIFTITEQDRELLDNDLVYLTAAPSLLKDISWIKPGKVAWDWWNDWNISGVDFRAGINNETYKYYIDFAAKNQIEYVILDEGWAVNQQADMLQVIPEIDLTELVSYAKSRNVDIILWAGYWAFHRDMEKVVKHYAEMGVKGFKVDFLDRDDQDMIRFMWEAAELCSRYHMILNYHGACKPFGIQRTYPNVMNFEGVHGLEQMKWRPVECDQVTYDLQFPFIRMMAGPVDYTQGAMQNTVQGSYHPVYSNPMSQGTRCRQMAGYVVFNSPLNMLCDSPTRYMKEQECTDFISSVPTVWDETRSLDCKLSHYIHIARRKGDVWYVGGMNDWSIRKTLVDLSFLPNADYYVEIFCDGLNSDRNASDYRKIMKKLPVDKKLKIVMYPGGGYAMKIKPCE</sequence>
<dbReference type="Gene3D" id="2.60.40.1180">
    <property type="entry name" value="Golgi alpha-mannosidase II"/>
    <property type="match status" value="1"/>
</dbReference>
<dbReference type="Gene3D" id="3.20.20.70">
    <property type="entry name" value="Aldolase class I"/>
    <property type="match status" value="1"/>
</dbReference>
<evidence type="ECO:0000313" key="10">
    <source>
        <dbReference type="EMBL" id="HJG13911.1"/>
    </source>
</evidence>
<keyword evidence="4" id="KW-0106">Calcium</keyword>
<dbReference type="InterPro" id="IPR014718">
    <property type="entry name" value="GH-type_carb-bd"/>
</dbReference>
<keyword evidence="6" id="KW-0732">Signal</keyword>
<feature type="domain" description="Glycosyl-hydrolase 97 C-terminal oligomerisation" evidence="9">
    <location>
        <begin position="569"/>
        <end position="665"/>
    </location>
</feature>
<comment type="caution">
    <text evidence="10">The sequence shown here is derived from an EMBL/GenBank/DDBJ whole genome shotgun (WGS) entry which is preliminary data.</text>
</comment>
<organism evidence="10 11">
    <name type="scientific">Bacteroides xylanisolvens</name>
    <dbReference type="NCBI Taxonomy" id="371601"/>
    <lineage>
        <taxon>Bacteria</taxon>
        <taxon>Pseudomonadati</taxon>
        <taxon>Bacteroidota</taxon>
        <taxon>Bacteroidia</taxon>
        <taxon>Bacteroidales</taxon>
        <taxon>Bacteroidaceae</taxon>
        <taxon>Bacteroides</taxon>
    </lineage>
</organism>
<evidence type="ECO:0000259" key="7">
    <source>
        <dbReference type="Pfam" id="PF10566"/>
    </source>
</evidence>
<comment type="subunit">
    <text evidence="2">Monomer.</text>
</comment>
<dbReference type="EMBL" id="DYVL01000205">
    <property type="protein sequence ID" value="HJG13911.1"/>
    <property type="molecule type" value="Genomic_DNA"/>
</dbReference>
<dbReference type="InterPro" id="IPR013785">
    <property type="entry name" value="Aldolase_TIM"/>
</dbReference>
<evidence type="ECO:0000259" key="9">
    <source>
        <dbReference type="Pfam" id="PF14509"/>
    </source>
</evidence>
<dbReference type="PANTHER" id="PTHR35803">
    <property type="entry name" value="GLUCAN 1,4-ALPHA-GLUCOSIDASE SUSB-RELATED"/>
    <property type="match status" value="1"/>
</dbReference>
<keyword evidence="5" id="KW-0326">Glycosidase</keyword>
<accession>A0A921LIV6</accession>
<dbReference type="InterPro" id="IPR029483">
    <property type="entry name" value="GH97_C"/>
</dbReference>
<evidence type="ECO:0000256" key="6">
    <source>
        <dbReference type="SAM" id="SignalP"/>
    </source>
</evidence>
<proteinExistence type="predicted"/>
<comment type="cofactor">
    <cofactor evidence="1">
        <name>Ca(2+)</name>
        <dbReference type="ChEBI" id="CHEBI:29108"/>
    </cofactor>
</comment>
<dbReference type="InterPro" id="IPR029486">
    <property type="entry name" value="GH97_N"/>
</dbReference>
<keyword evidence="3 10" id="KW-0378">Hydrolase</keyword>
<dbReference type="SUPFAM" id="SSF51445">
    <property type="entry name" value="(Trans)glycosidases"/>
    <property type="match status" value="1"/>
</dbReference>
<dbReference type="InterPro" id="IPR019563">
    <property type="entry name" value="GH97_catalytic"/>
</dbReference>
<protein>
    <submittedName>
        <fullName evidence="10">Glycoside hydrolase family 97 protein</fullName>
    </submittedName>
</protein>
<evidence type="ECO:0000259" key="8">
    <source>
        <dbReference type="Pfam" id="PF14508"/>
    </source>
</evidence>
<dbReference type="AlphaFoldDB" id="A0A921LIV6"/>
<evidence type="ECO:0000256" key="3">
    <source>
        <dbReference type="ARBA" id="ARBA00022801"/>
    </source>
</evidence>
<evidence type="ECO:0000256" key="5">
    <source>
        <dbReference type="ARBA" id="ARBA00023295"/>
    </source>
</evidence>
<evidence type="ECO:0000256" key="4">
    <source>
        <dbReference type="ARBA" id="ARBA00022837"/>
    </source>
</evidence>
<dbReference type="InterPro" id="IPR013780">
    <property type="entry name" value="Glyco_hydro_b"/>
</dbReference>
<feature type="domain" description="Glycosyl-hydrolase 97 catalytic" evidence="7">
    <location>
        <begin position="315"/>
        <end position="469"/>
    </location>
</feature>
<dbReference type="PANTHER" id="PTHR35803:SF2">
    <property type="entry name" value="RETAINING ALPHA-GALACTOSIDASE"/>
    <property type="match status" value="1"/>
</dbReference>
<dbReference type="Pfam" id="PF10566">
    <property type="entry name" value="Glyco_hydro_97"/>
    <property type="match status" value="1"/>
</dbReference>
<feature type="domain" description="Glycosyl-hydrolase 97 N-terminal" evidence="8">
    <location>
        <begin position="26"/>
        <end position="297"/>
    </location>
</feature>